<gene>
    <name evidence="1" type="ORF">DSO57_1013730</name>
</gene>
<evidence type="ECO:0000313" key="2">
    <source>
        <dbReference type="Proteomes" id="UP001165960"/>
    </source>
</evidence>
<organism evidence="1 2">
    <name type="scientific">Entomophthora muscae</name>
    <dbReference type="NCBI Taxonomy" id="34485"/>
    <lineage>
        <taxon>Eukaryota</taxon>
        <taxon>Fungi</taxon>
        <taxon>Fungi incertae sedis</taxon>
        <taxon>Zoopagomycota</taxon>
        <taxon>Entomophthoromycotina</taxon>
        <taxon>Entomophthoromycetes</taxon>
        <taxon>Entomophthorales</taxon>
        <taxon>Entomophthoraceae</taxon>
        <taxon>Entomophthora</taxon>
    </lineage>
</organism>
<sequence length="349" mass="39146">MKIILYIFFVQLGLALSTADKLSVNNLDIKGAIFGRSANNEGSNTTKLPSNSTDEHDAELITKVIREIGGKTPDDDSPSKYSPKRDQPEYVASHPSSEAEAYRVMSFASLAYCTVPSVEKMTCQACQHVQGAEVSQIFSDRDTTGRAVLLLDKKRDEIILTFRGSHTLDNWISNLVFFLTPALYAKDTQVHYGFKQACDALMFNIFDPLKKILNEHPNYKLIITGHSLGAAVATLAASDLLHRKMITPKRLHLFTYGEPRTGNLAFVRWLNSQPAHITRVVNENEIVPHVPPASFGSAHHSTEMYIHNNKSRICSTKEIEDPTCSLSRFPNLSILNHLRYWDVYMTCND</sequence>
<proteinExistence type="predicted"/>
<dbReference type="Proteomes" id="UP001165960">
    <property type="component" value="Unassembled WGS sequence"/>
</dbReference>
<dbReference type="EMBL" id="QTSX02000051">
    <property type="protein sequence ID" value="KAJ9089357.1"/>
    <property type="molecule type" value="Genomic_DNA"/>
</dbReference>
<reference evidence="1" key="1">
    <citation type="submission" date="2022-04" db="EMBL/GenBank/DDBJ databases">
        <title>Genome of the entomopathogenic fungus Entomophthora muscae.</title>
        <authorList>
            <person name="Elya C."/>
            <person name="Lovett B.R."/>
            <person name="Lee E."/>
            <person name="Macias A.M."/>
            <person name="Hajek A.E."/>
            <person name="De Bivort B.L."/>
            <person name="Kasson M.T."/>
            <person name="De Fine Licht H.H."/>
            <person name="Stajich J.E."/>
        </authorList>
    </citation>
    <scope>NUCLEOTIDE SEQUENCE</scope>
    <source>
        <strain evidence="1">Berkeley</strain>
    </source>
</reference>
<evidence type="ECO:0000313" key="1">
    <source>
        <dbReference type="EMBL" id="KAJ9089357.1"/>
    </source>
</evidence>
<accession>A0ACC2USP2</accession>
<keyword evidence="2" id="KW-1185">Reference proteome</keyword>
<name>A0ACC2USP2_9FUNG</name>
<comment type="caution">
    <text evidence="1">The sequence shown here is derived from an EMBL/GenBank/DDBJ whole genome shotgun (WGS) entry which is preliminary data.</text>
</comment>
<protein>
    <submittedName>
        <fullName evidence="1">Uncharacterized protein</fullName>
    </submittedName>
</protein>